<reference evidence="8" key="2">
    <citation type="submission" date="2021-04" db="EMBL/GenBank/DDBJ databases">
        <authorList>
            <person name="Gilroy R."/>
        </authorList>
    </citation>
    <scope>NUCLEOTIDE SEQUENCE</scope>
    <source>
        <strain evidence="8">Gambia15-2214</strain>
    </source>
</reference>
<dbReference type="GO" id="GO:0004765">
    <property type="term" value="F:shikimate kinase activity"/>
    <property type="evidence" value="ECO:0007669"/>
    <property type="project" value="UniProtKB-UniRule"/>
</dbReference>
<keyword evidence="7" id="KW-0963">Cytoplasm</keyword>
<evidence type="ECO:0000256" key="5">
    <source>
        <dbReference type="ARBA" id="ARBA00022840"/>
    </source>
</evidence>
<keyword evidence="7" id="KW-0479">Metal-binding</keyword>
<comment type="caution">
    <text evidence="8">The sequence shown here is derived from an EMBL/GenBank/DDBJ whole genome shotgun (WGS) entry which is preliminary data.</text>
</comment>
<dbReference type="GO" id="GO:0000287">
    <property type="term" value="F:magnesium ion binding"/>
    <property type="evidence" value="ECO:0007669"/>
    <property type="project" value="UniProtKB-UniRule"/>
</dbReference>
<accession>A0A9E2L2U7</accession>
<gene>
    <name evidence="7" type="primary">aroK</name>
    <name evidence="8" type="ORF">IAA16_05480</name>
</gene>
<evidence type="ECO:0000256" key="3">
    <source>
        <dbReference type="ARBA" id="ARBA00022741"/>
    </source>
</evidence>
<evidence type="ECO:0000256" key="2">
    <source>
        <dbReference type="ARBA" id="ARBA00022679"/>
    </source>
</evidence>
<keyword evidence="7" id="KW-0460">Magnesium</keyword>
<feature type="binding site" evidence="7">
    <location>
        <position position="159"/>
    </location>
    <ligand>
        <name>substrate</name>
    </ligand>
</feature>
<dbReference type="GO" id="GO:0005524">
    <property type="term" value="F:ATP binding"/>
    <property type="evidence" value="ECO:0007669"/>
    <property type="project" value="UniProtKB-UniRule"/>
</dbReference>
<comment type="cofactor">
    <cofactor evidence="7">
        <name>Mg(2+)</name>
        <dbReference type="ChEBI" id="CHEBI:18420"/>
    </cofactor>
    <text evidence="7">Binds 1 Mg(2+) ion per subunit.</text>
</comment>
<feature type="binding site" evidence="7">
    <location>
        <position position="34"/>
    </location>
    <ligand>
        <name>substrate</name>
    </ligand>
</feature>
<dbReference type="GO" id="GO:0009073">
    <property type="term" value="P:aromatic amino acid family biosynthetic process"/>
    <property type="evidence" value="ECO:0007669"/>
    <property type="project" value="UniProtKB-KW"/>
</dbReference>
<dbReference type="InterPro" id="IPR027417">
    <property type="entry name" value="P-loop_NTPase"/>
</dbReference>
<keyword evidence="6 7" id="KW-0057">Aromatic amino acid biosynthesis</keyword>
<dbReference type="GO" id="GO:0008652">
    <property type="term" value="P:amino acid biosynthetic process"/>
    <property type="evidence" value="ECO:0007669"/>
    <property type="project" value="UniProtKB-KW"/>
</dbReference>
<dbReference type="AlphaFoldDB" id="A0A9E2L2U7"/>
<dbReference type="Pfam" id="PF01202">
    <property type="entry name" value="SKI"/>
    <property type="match status" value="1"/>
</dbReference>
<dbReference type="Gene3D" id="3.40.50.300">
    <property type="entry name" value="P-loop containing nucleotide triphosphate hydrolases"/>
    <property type="match status" value="1"/>
</dbReference>
<keyword evidence="2 7" id="KW-0808">Transferase</keyword>
<comment type="catalytic activity">
    <reaction evidence="7">
        <text>shikimate + ATP = 3-phosphoshikimate + ADP + H(+)</text>
        <dbReference type="Rhea" id="RHEA:13121"/>
        <dbReference type="ChEBI" id="CHEBI:15378"/>
        <dbReference type="ChEBI" id="CHEBI:30616"/>
        <dbReference type="ChEBI" id="CHEBI:36208"/>
        <dbReference type="ChEBI" id="CHEBI:145989"/>
        <dbReference type="ChEBI" id="CHEBI:456216"/>
        <dbReference type="EC" id="2.7.1.71"/>
    </reaction>
</comment>
<dbReference type="EMBL" id="JAHLFV010000129">
    <property type="protein sequence ID" value="MBU3849996.1"/>
    <property type="molecule type" value="Genomic_DNA"/>
</dbReference>
<feature type="binding site" evidence="7">
    <location>
        <position position="86"/>
    </location>
    <ligand>
        <name>substrate</name>
    </ligand>
</feature>
<evidence type="ECO:0000313" key="9">
    <source>
        <dbReference type="Proteomes" id="UP000823914"/>
    </source>
</evidence>
<comment type="subcellular location">
    <subcellularLocation>
        <location evidence="7">Cytoplasm</location>
    </subcellularLocation>
</comment>
<comment type="caution">
    <text evidence="7">Lacks conserved residue(s) required for the propagation of feature annotation.</text>
</comment>
<dbReference type="Proteomes" id="UP000823914">
    <property type="component" value="Unassembled WGS sequence"/>
</dbReference>
<name>A0A9E2L2U7_9SPIR</name>
<keyword evidence="3 7" id="KW-0547">Nucleotide-binding</keyword>
<dbReference type="PANTHER" id="PTHR21087:SF16">
    <property type="entry name" value="SHIKIMATE KINASE 1, CHLOROPLASTIC"/>
    <property type="match status" value="1"/>
</dbReference>
<feature type="binding site" evidence="7">
    <location>
        <position position="16"/>
    </location>
    <ligand>
        <name>Mg(2+)</name>
        <dbReference type="ChEBI" id="CHEBI:18420"/>
    </ligand>
</feature>
<reference evidence="8" key="1">
    <citation type="journal article" date="2021" name="PeerJ">
        <title>Extensive microbial diversity within the chicken gut microbiome revealed by metagenomics and culture.</title>
        <authorList>
            <person name="Gilroy R."/>
            <person name="Ravi A."/>
            <person name="Getino M."/>
            <person name="Pursley I."/>
            <person name="Horton D.L."/>
            <person name="Alikhan N.F."/>
            <person name="Baker D."/>
            <person name="Gharbi K."/>
            <person name="Hall N."/>
            <person name="Watson M."/>
            <person name="Adriaenssens E.M."/>
            <person name="Foster-Nyarko E."/>
            <person name="Jarju S."/>
            <person name="Secka A."/>
            <person name="Antonio M."/>
            <person name="Oren A."/>
            <person name="Chaudhuri R.R."/>
            <person name="La Ragione R."/>
            <person name="Hildebrand F."/>
            <person name="Pallen M.J."/>
        </authorList>
    </citation>
    <scope>NUCLEOTIDE SEQUENCE</scope>
    <source>
        <strain evidence="8">Gambia15-2214</strain>
    </source>
</reference>
<dbReference type="GO" id="GO:0005829">
    <property type="term" value="C:cytosol"/>
    <property type="evidence" value="ECO:0007669"/>
    <property type="project" value="TreeGrafter"/>
</dbReference>
<evidence type="ECO:0000256" key="7">
    <source>
        <dbReference type="HAMAP-Rule" id="MF_00109"/>
    </source>
</evidence>
<evidence type="ECO:0000256" key="6">
    <source>
        <dbReference type="ARBA" id="ARBA00023141"/>
    </source>
</evidence>
<keyword evidence="5 7" id="KW-0067">ATP-binding</keyword>
<comment type="pathway">
    <text evidence="7">Metabolic intermediate biosynthesis; chorismate biosynthesis; chorismate from D-erythrose 4-phosphate and phosphoenolpyruvate: step 5/7.</text>
</comment>
<dbReference type="SUPFAM" id="SSF52540">
    <property type="entry name" value="P-loop containing nucleoside triphosphate hydrolases"/>
    <property type="match status" value="1"/>
</dbReference>
<dbReference type="PRINTS" id="PR01100">
    <property type="entry name" value="SHIKIMTKNASE"/>
</dbReference>
<sequence length="197" mass="22375">MDWGIILMGIKHCGKSTQGRMLGKDLGAPFYDTDTVIKKISGKSPREIFLEEGKDGFMEKEKEACFAIAQEIEEKQIKKVVIATGGGICNNQRALEILRPLGTFVFMEVSKETATKRILREITYTKDKKMKNLPAYIERESPKTEEDVVRIFGDFYDSRRKLYKSLCDISCPLDGGTPLENKTVILEALRNQNIMLK</sequence>
<dbReference type="PANTHER" id="PTHR21087">
    <property type="entry name" value="SHIKIMATE KINASE"/>
    <property type="match status" value="1"/>
</dbReference>
<organism evidence="8 9">
    <name type="scientific">Candidatus Treponema excrementipullorum</name>
    <dbReference type="NCBI Taxonomy" id="2838768"/>
    <lineage>
        <taxon>Bacteria</taxon>
        <taxon>Pseudomonadati</taxon>
        <taxon>Spirochaetota</taxon>
        <taxon>Spirochaetia</taxon>
        <taxon>Spirochaetales</taxon>
        <taxon>Treponemataceae</taxon>
        <taxon>Treponema</taxon>
    </lineage>
</organism>
<dbReference type="GO" id="GO:0009423">
    <property type="term" value="P:chorismate biosynthetic process"/>
    <property type="evidence" value="ECO:0007669"/>
    <property type="project" value="UniProtKB-UniRule"/>
</dbReference>
<dbReference type="InterPro" id="IPR031322">
    <property type="entry name" value="Shikimate/glucono_kinase"/>
</dbReference>
<evidence type="ECO:0000256" key="4">
    <source>
        <dbReference type="ARBA" id="ARBA00022777"/>
    </source>
</evidence>
<keyword evidence="1 7" id="KW-0028">Amino-acid biosynthesis</keyword>
<comment type="subunit">
    <text evidence="7">Monomer.</text>
</comment>
<comment type="function">
    <text evidence="7">Catalyzes the specific phosphorylation of the 3-hydroxyl group of shikimic acid using ATP as a cosubstrate.</text>
</comment>
<feature type="binding site" evidence="7">
    <location>
        <position position="129"/>
    </location>
    <ligand>
        <name>ATP</name>
        <dbReference type="ChEBI" id="CHEBI:30616"/>
    </ligand>
</feature>
<evidence type="ECO:0000256" key="1">
    <source>
        <dbReference type="ARBA" id="ARBA00022605"/>
    </source>
</evidence>
<evidence type="ECO:0000313" key="8">
    <source>
        <dbReference type="EMBL" id="MBU3849996.1"/>
    </source>
</evidence>
<protein>
    <recommendedName>
        <fullName evidence="7">Shikimate kinase</fullName>
        <shortName evidence="7">SK</shortName>
        <ecNumber evidence="7">2.7.1.71</ecNumber>
    </recommendedName>
</protein>
<keyword evidence="4 7" id="KW-0418">Kinase</keyword>
<comment type="similarity">
    <text evidence="7">Belongs to the shikimate kinase family.</text>
</comment>
<dbReference type="EC" id="2.7.1.71" evidence="7"/>
<dbReference type="InterPro" id="IPR000623">
    <property type="entry name" value="Shikimate_kinase/TSH1"/>
</dbReference>
<proteinExistence type="inferred from homology"/>
<feature type="binding site" evidence="7">
    <location>
        <begin position="12"/>
        <end position="17"/>
    </location>
    <ligand>
        <name>ATP</name>
        <dbReference type="ChEBI" id="CHEBI:30616"/>
    </ligand>
</feature>
<dbReference type="HAMAP" id="MF_00109">
    <property type="entry name" value="Shikimate_kinase"/>
    <property type="match status" value="1"/>
</dbReference>